<keyword evidence="1" id="KW-0472">Membrane</keyword>
<keyword evidence="3" id="KW-1185">Reference proteome</keyword>
<dbReference type="EMBL" id="CP111021">
    <property type="protein sequence ID" value="WAR17479.1"/>
    <property type="molecule type" value="Genomic_DNA"/>
</dbReference>
<evidence type="ECO:0000256" key="1">
    <source>
        <dbReference type="SAM" id="Phobius"/>
    </source>
</evidence>
<organism evidence="2 3">
    <name type="scientific">Mya arenaria</name>
    <name type="common">Soft-shell clam</name>
    <dbReference type="NCBI Taxonomy" id="6604"/>
    <lineage>
        <taxon>Eukaryota</taxon>
        <taxon>Metazoa</taxon>
        <taxon>Spiralia</taxon>
        <taxon>Lophotrochozoa</taxon>
        <taxon>Mollusca</taxon>
        <taxon>Bivalvia</taxon>
        <taxon>Autobranchia</taxon>
        <taxon>Heteroconchia</taxon>
        <taxon>Euheterodonta</taxon>
        <taxon>Imparidentia</taxon>
        <taxon>Neoheterodontei</taxon>
        <taxon>Myida</taxon>
        <taxon>Myoidea</taxon>
        <taxon>Myidae</taxon>
        <taxon>Mya</taxon>
    </lineage>
</organism>
<accession>A0ABY7F9L4</accession>
<keyword evidence="1" id="KW-1133">Transmembrane helix</keyword>
<proteinExistence type="predicted"/>
<evidence type="ECO:0000313" key="3">
    <source>
        <dbReference type="Proteomes" id="UP001164746"/>
    </source>
</evidence>
<keyword evidence="1" id="KW-0812">Transmembrane</keyword>
<reference evidence="2" key="1">
    <citation type="submission" date="2022-11" db="EMBL/GenBank/DDBJ databases">
        <title>Centuries of genome instability and evolution in soft-shell clam transmissible cancer (bioRxiv).</title>
        <authorList>
            <person name="Hart S.F.M."/>
            <person name="Yonemitsu M.A."/>
            <person name="Giersch R.M."/>
            <person name="Beal B.F."/>
            <person name="Arriagada G."/>
            <person name="Davis B.W."/>
            <person name="Ostrander E.A."/>
            <person name="Goff S.P."/>
            <person name="Metzger M.J."/>
        </authorList>
    </citation>
    <scope>NUCLEOTIDE SEQUENCE</scope>
    <source>
        <strain evidence="2">MELC-2E11</strain>
        <tissue evidence="2">Siphon/mantle</tissue>
    </source>
</reference>
<name>A0ABY7F9L4_MYAAR</name>
<gene>
    <name evidence="2" type="ORF">MAR_032073</name>
</gene>
<protein>
    <submittedName>
        <fullName evidence="2">Uncharacterized protein</fullName>
    </submittedName>
</protein>
<feature type="non-terminal residue" evidence="2">
    <location>
        <position position="207"/>
    </location>
</feature>
<evidence type="ECO:0000313" key="2">
    <source>
        <dbReference type="EMBL" id="WAR17479.1"/>
    </source>
</evidence>
<feature type="transmembrane region" description="Helical" evidence="1">
    <location>
        <begin position="88"/>
        <end position="105"/>
    </location>
</feature>
<sequence length="207" mass="23963">MIADANPVWLDFLSRVCPNNTGQLMSGDEKPSGTEYSKGNFASKEEQCYVLAKIGLNNVKDYRITHRILRQGKFLYSEKYKRMKRRNCYTVLCLDGVILAISYFIENIVDEKLFAVGHICTITEPVHPFCDVGYHLLRMKTEEDVHVVLVDKIIEEVFVIQTENTYFYVSRVSNLYGRSVFNYSCLPKMVDGEFELCFATITFIWES</sequence>
<dbReference type="Proteomes" id="UP001164746">
    <property type="component" value="Chromosome 10"/>
</dbReference>